<dbReference type="STRING" id="1852522.SAMN06295960_4221"/>
<proteinExistence type="predicted"/>
<dbReference type="Gene3D" id="3.30.470.20">
    <property type="entry name" value="ATP-grasp fold, B domain"/>
    <property type="match status" value="1"/>
</dbReference>
<reference evidence="1 2" key="1">
    <citation type="submission" date="2017-04" db="EMBL/GenBank/DDBJ databases">
        <authorList>
            <person name="Afonso C.L."/>
            <person name="Miller P.J."/>
            <person name="Scott M.A."/>
            <person name="Spackman E."/>
            <person name="Goraichik I."/>
            <person name="Dimitrov K.M."/>
            <person name="Suarez D.L."/>
            <person name="Swayne D.E."/>
        </authorList>
    </citation>
    <scope>NUCLEOTIDE SEQUENCE [LARGE SCALE GENOMIC DNA]</scope>
    <source>
        <strain evidence="1 2">11</strain>
    </source>
</reference>
<dbReference type="RefSeq" id="WP_085497701.1">
    <property type="nucleotide sequence ID" value="NZ_FXAZ01000007.1"/>
</dbReference>
<dbReference type="InterPro" id="IPR026838">
    <property type="entry name" value="YheC/D"/>
</dbReference>
<organism evidence="1 2">
    <name type="scientific">Paenibacillus aquistagni</name>
    <dbReference type="NCBI Taxonomy" id="1852522"/>
    <lineage>
        <taxon>Bacteria</taxon>
        <taxon>Bacillati</taxon>
        <taxon>Bacillota</taxon>
        <taxon>Bacilli</taxon>
        <taxon>Bacillales</taxon>
        <taxon>Paenibacillaceae</taxon>
        <taxon>Paenibacillus</taxon>
    </lineage>
</organism>
<dbReference type="OrthoDB" id="7869153at2"/>
<accession>A0A1X7LU86</accession>
<dbReference type="Pfam" id="PF14398">
    <property type="entry name" value="ATPgrasp_YheCD"/>
    <property type="match status" value="1"/>
</dbReference>
<name>A0A1X7LU86_9BACL</name>
<gene>
    <name evidence="1" type="ORF">SAMN06295960_4221</name>
</gene>
<dbReference type="GO" id="GO:0016874">
    <property type="term" value="F:ligase activity"/>
    <property type="evidence" value="ECO:0007669"/>
    <property type="project" value="UniProtKB-KW"/>
</dbReference>
<dbReference type="Proteomes" id="UP000193834">
    <property type="component" value="Unassembled WGS sequence"/>
</dbReference>
<evidence type="ECO:0000313" key="1">
    <source>
        <dbReference type="EMBL" id="SMG56709.1"/>
    </source>
</evidence>
<dbReference type="EMBL" id="FXAZ01000007">
    <property type="protein sequence ID" value="SMG56709.1"/>
    <property type="molecule type" value="Genomic_DNA"/>
</dbReference>
<keyword evidence="1" id="KW-0436">Ligase</keyword>
<protein>
    <submittedName>
        <fullName evidence="1">Glutathione synthase/RimK-type ligase, ATP-grasp superfamily</fullName>
    </submittedName>
</protein>
<keyword evidence="2" id="KW-1185">Reference proteome</keyword>
<dbReference type="SUPFAM" id="SSF56059">
    <property type="entry name" value="Glutathione synthetase ATP-binding domain-like"/>
    <property type="match status" value="1"/>
</dbReference>
<dbReference type="AlphaFoldDB" id="A0A1X7LU86"/>
<sequence>MSDSRIGILFNANMLKGLLRGRTRHEAISFYEDAARRHGVTPIFFRIEDIHLPSMRVLAYVRHHHHYVKQSFPLPDVIHNRAIYFRSRAAKKLSMLAERGILLYNQVNRYGKMKIHDLLSCNPSLLPHLPETHLATKSSVLDMMSRHDSIILKPDNSSVGKGLMKLERTERGWNACYAVSSRKHGKRWRIRPIAHHTLPSIIVKRMNATRYLVQETLPLASYDERPFDLRVSVQRNYTGQWQITGIVGKVAPRHTFVTNVAQGGSVRTFEEIAAQSLPALSYSQVKQAIEDTALRIAETLSDALPHMADLGLDMGVSPEGLPLFIECNGRDQRYSFREAHLLDTWRMTYSNPMEYGIHLLHSRHPVG</sequence>
<evidence type="ECO:0000313" key="2">
    <source>
        <dbReference type="Proteomes" id="UP000193834"/>
    </source>
</evidence>